<dbReference type="NCBIfam" id="NF009688">
    <property type="entry name" value="PRK13209.1"/>
    <property type="match status" value="1"/>
</dbReference>
<evidence type="ECO:0000313" key="5">
    <source>
        <dbReference type="Proteomes" id="UP001284901"/>
    </source>
</evidence>
<proteinExistence type="predicted"/>
<dbReference type="InterPro" id="IPR036237">
    <property type="entry name" value="Xyl_isomerase-like_sf"/>
</dbReference>
<dbReference type="Proteomes" id="UP001288320">
    <property type="component" value="Unassembled WGS sequence"/>
</dbReference>
<sequence length="294" mass="33161">MERVTQRKESTVTLGIYEKALPSTDDWGVFFRNAREAGFSFVDLSIDESVERMKRLEWDYRQRQNVREAARQAHIRLGGICLSAHRAVMPGSQDPQMRQRALELYRKAIDFCVDMGIPVVQVAGYYAYYEPHDPDAAQRYLETLALALPYAEQRGIILAIENVDGNDLAAIPDVVKVLEQLPSPWLRIYPDIGNIAEHGGDATSELAAGEGRMVALHVKDVLPGQPRRIPLGEGCVDFPAAFRELARQNWSGRIMLEMWNDDAPDSIAKCIAAREYLEVLLRQSNIIVIPPERT</sequence>
<dbReference type="EMBL" id="JAWNFV010000028">
    <property type="protein sequence ID" value="MDY5141475.1"/>
    <property type="molecule type" value="Genomic_DNA"/>
</dbReference>
<dbReference type="Gene3D" id="3.20.20.150">
    <property type="entry name" value="Divalent-metal-dependent TIM barrel enzymes"/>
    <property type="match status" value="1"/>
</dbReference>
<dbReference type="NCBIfam" id="NF009689">
    <property type="entry name" value="PRK13210.1"/>
    <property type="match status" value="1"/>
</dbReference>
<dbReference type="PANTHER" id="PTHR43489:SF1">
    <property type="entry name" value="L-RIBULOSE-5-PHOSPHATE 3-EPIMERASE SGBU-RELATED"/>
    <property type="match status" value="1"/>
</dbReference>
<evidence type="ECO:0000259" key="2">
    <source>
        <dbReference type="Pfam" id="PF01261"/>
    </source>
</evidence>
<feature type="domain" description="Xylose isomerase-like TIM barrel" evidence="2">
    <location>
        <begin position="31"/>
        <end position="265"/>
    </location>
</feature>
<dbReference type="GO" id="GO:0034015">
    <property type="term" value="F:L-ribulose-5-phosphate 3-epimerase activity"/>
    <property type="evidence" value="ECO:0007669"/>
    <property type="project" value="UniProtKB-EC"/>
</dbReference>
<gene>
    <name evidence="3" type="ORF">R6G74_09170</name>
    <name evidence="4" type="ORF">R6P33_09025</name>
</gene>
<dbReference type="EC" id="5.1.3.22" evidence="3"/>
<evidence type="ECO:0000313" key="3">
    <source>
        <dbReference type="EMBL" id="MDY5141475.1"/>
    </source>
</evidence>
<dbReference type="GeneID" id="92813386"/>
<dbReference type="Pfam" id="PF01261">
    <property type="entry name" value="AP_endonuc_2"/>
    <property type="match status" value="1"/>
</dbReference>
<evidence type="ECO:0000256" key="1">
    <source>
        <dbReference type="ARBA" id="ARBA00023235"/>
    </source>
</evidence>
<dbReference type="RefSeq" id="WP_234984425.1">
    <property type="nucleotide sequence ID" value="NZ_CAUPFC010000024.1"/>
</dbReference>
<dbReference type="InterPro" id="IPR050417">
    <property type="entry name" value="Sugar_Epim/Isomerase"/>
</dbReference>
<name>A0AAW9HKY4_9ACTO</name>
<evidence type="ECO:0000313" key="4">
    <source>
        <dbReference type="EMBL" id="MDY5147157.1"/>
    </source>
</evidence>
<comment type="caution">
    <text evidence="3">The sequence shown here is derived from an EMBL/GenBank/DDBJ whole genome shotgun (WGS) entry which is preliminary data.</text>
</comment>
<keyword evidence="5" id="KW-1185">Reference proteome</keyword>
<protein>
    <submittedName>
        <fullName evidence="3">L-ribulose-5-phosphate 3-epimerase</fullName>
        <ecNumber evidence="3">5.1.3.22</ecNumber>
    </submittedName>
</protein>
<dbReference type="AlphaFoldDB" id="A0AAW9HKY4"/>
<dbReference type="Proteomes" id="UP001284901">
    <property type="component" value="Unassembled WGS sequence"/>
</dbReference>
<evidence type="ECO:0000313" key="6">
    <source>
        <dbReference type="Proteomes" id="UP001288320"/>
    </source>
</evidence>
<dbReference type="PANTHER" id="PTHR43489">
    <property type="entry name" value="ISOMERASE"/>
    <property type="match status" value="1"/>
</dbReference>
<dbReference type="SUPFAM" id="SSF51658">
    <property type="entry name" value="Xylose isomerase-like"/>
    <property type="match status" value="1"/>
</dbReference>
<dbReference type="InterPro" id="IPR013022">
    <property type="entry name" value="Xyl_isomerase-like_TIM-brl"/>
</dbReference>
<dbReference type="EMBL" id="JAWNFY010000033">
    <property type="protein sequence ID" value="MDY5147157.1"/>
    <property type="molecule type" value="Genomic_DNA"/>
</dbReference>
<keyword evidence="1 3" id="KW-0413">Isomerase</keyword>
<accession>A0AAW9HKY4</accession>
<reference evidence="3 5" key="1">
    <citation type="submission" date="2023-10" db="EMBL/GenBank/DDBJ databases">
        <title>Whole Genome based description of the genera Actinobaculum and Actinotignum reveals a complex phylogenetic relationship within the species included in the genus Actinotignum.</title>
        <authorList>
            <person name="Jensen C.S."/>
            <person name="Dargis R."/>
            <person name="Kemp M."/>
            <person name="Christensen J.J."/>
        </authorList>
    </citation>
    <scope>NUCLEOTIDE SEQUENCE</scope>
    <source>
        <strain evidence="4 5">SLA_B089</strain>
        <strain evidence="3">SLA_B245</strain>
    </source>
</reference>
<organism evidence="3 6">
    <name type="scientific">Actinotignum timonense</name>
    <dbReference type="NCBI Taxonomy" id="1870995"/>
    <lineage>
        <taxon>Bacteria</taxon>
        <taxon>Bacillati</taxon>
        <taxon>Actinomycetota</taxon>
        <taxon>Actinomycetes</taxon>
        <taxon>Actinomycetales</taxon>
        <taxon>Actinomycetaceae</taxon>
        <taxon>Actinotignum</taxon>
    </lineage>
</organism>
<dbReference type="GO" id="GO:0019852">
    <property type="term" value="P:L-ascorbic acid metabolic process"/>
    <property type="evidence" value="ECO:0007669"/>
    <property type="project" value="TreeGrafter"/>
</dbReference>